<evidence type="ECO:0000313" key="3">
    <source>
        <dbReference type="Proteomes" id="UP000597762"/>
    </source>
</evidence>
<comment type="caution">
    <text evidence="2">The sequence shown here is derived from an EMBL/GenBank/DDBJ whole genome shotgun (WGS) entry which is preliminary data.</text>
</comment>
<reference evidence="2" key="1">
    <citation type="submission" date="2021-01" db="EMBL/GenBank/DDBJ databases">
        <authorList>
            <person name="Li R."/>
            <person name="Bekaert M."/>
        </authorList>
    </citation>
    <scope>NUCLEOTIDE SEQUENCE</scope>
    <source>
        <strain evidence="2">Farmed</strain>
    </source>
</reference>
<sequence length="357" mass="39875">MKQKLVNCIKDFLKAIIGENENVWQYLESYVMSETSLPAEQVGNAINKFVDNLNEINVTLKNNSDTVSSTQKNIKGISSKPSTNAENRESSVAAATKNDAPLLLSTETVKDSSPDKSTLQNGPSVSATNKNLVQIVANKSEIERRIASFIECKRMDVDEENRREFCSDLYPEHGDGDQCARTSAVFVARSGGRSHVAVSRVVNANGPQLRVLSCTPSMTKLPDVKCEPGSMMHNYHLNVAGEVPIKQEPKDIPSGIEERLKNMEAHLKISPDSISNKSEIFERLKALEKRILFLESISPEYFNIQLQSSNLKKRKILPSPCKTTDTTNKDLSLVEIDERINRLRNILKKKQQNLDDT</sequence>
<evidence type="ECO:0000256" key="1">
    <source>
        <dbReference type="SAM" id="MobiDB-lite"/>
    </source>
</evidence>
<dbReference type="EMBL" id="CAHIKZ030000670">
    <property type="protein sequence ID" value="CAE1232579.1"/>
    <property type="molecule type" value="Genomic_DNA"/>
</dbReference>
<feature type="region of interest" description="Disordered" evidence="1">
    <location>
        <begin position="64"/>
        <end position="97"/>
    </location>
</feature>
<gene>
    <name evidence="2" type="ORF">SPHA_18602</name>
</gene>
<organism evidence="2 3">
    <name type="scientific">Acanthosepion pharaonis</name>
    <name type="common">Pharaoh cuttlefish</name>
    <name type="synonym">Sepia pharaonis</name>
    <dbReference type="NCBI Taxonomy" id="158019"/>
    <lineage>
        <taxon>Eukaryota</taxon>
        <taxon>Metazoa</taxon>
        <taxon>Spiralia</taxon>
        <taxon>Lophotrochozoa</taxon>
        <taxon>Mollusca</taxon>
        <taxon>Cephalopoda</taxon>
        <taxon>Coleoidea</taxon>
        <taxon>Decapodiformes</taxon>
        <taxon>Sepiida</taxon>
        <taxon>Sepiina</taxon>
        <taxon>Sepiidae</taxon>
        <taxon>Acanthosepion</taxon>
    </lineage>
</organism>
<protein>
    <recommendedName>
        <fullName evidence="4">MAP3K12-binding inhibitory protein 1</fullName>
    </recommendedName>
</protein>
<dbReference type="AlphaFoldDB" id="A0A812BHA5"/>
<proteinExistence type="predicted"/>
<name>A0A812BHA5_ACAPH</name>
<dbReference type="Proteomes" id="UP000597762">
    <property type="component" value="Unassembled WGS sequence"/>
</dbReference>
<keyword evidence="3" id="KW-1185">Reference proteome</keyword>
<dbReference type="OrthoDB" id="5531344at2759"/>
<evidence type="ECO:0000313" key="2">
    <source>
        <dbReference type="EMBL" id="CAE1232579.1"/>
    </source>
</evidence>
<feature type="compositionally biased region" description="Polar residues" evidence="1">
    <location>
        <begin position="64"/>
        <end position="73"/>
    </location>
</feature>
<evidence type="ECO:0008006" key="4">
    <source>
        <dbReference type="Google" id="ProtNLM"/>
    </source>
</evidence>
<accession>A0A812BHA5</accession>